<evidence type="ECO:0000313" key="3">
    <source>
        <dbReference type="Proteomes" id="UP000054549"/>
    </source>
</evidence>
<dbReference type="Gene3D" id="3.40.50.261">
    <property type="entry name" value="Succinyl-CoA synthetase domains"/>
    <property type="match status" value="1"/>
</dbReference>
<evidence type="ECO:0000259" key="1">
    <source>
        <dbReference type="Pfam" id="PF16114"/>
    </source>
</evidence>
<dbReference type="HOGENOM" id="CLU_1864609_0_0_1"/>
<dbReference type="InParanoid" id="A0A0C2WB21"/>
<dbReference type="STRING" id="946122.A0A0C2WB21"/>
<protein>
    <recommendedName>
        <fullName evidence="1">ATP-citrate synthase citrate-binding domain-containing protein</fullName>
    </recommendedName>
</protein>
<organism evidence="2 3">
    <name type="scientific">Amanita muscaria (strain Koide BX008)</name>
    <dbReference type="NCBI Taxonomy" id="946122"/>
    <lineage>
        <taxon>Eukaryota</taxon>
        <taxon>Fungi</taxon>
        <taxon>Dikarya</taxon>
        <taxon>Basidiomycota</taxon>
        <taxon>Agaricomycotina</taxon>
        <taxon>Agaricomycetes</taxon>
        <taxon>Agaricomycetidae</taxon>
        <taxon>Agaricales</taxon>
        <taxon>Pluteineae</taxon>
        <taxon>Amanitaceae</taxon>
        <taxon>Amanita</taxon>
    </lineage>
</organism>
<gene>
    <name evidence="2" type="ORF">M378DRAFT_317460</name>
</gene>
<dbReference type="EMBL" id="KN818338">
    <property type="protein sequence ID" value="KIL58457.1"/>
    <property type="molecule type" value="Genomic_DNA"/>
</dbReference>
<dbReference type="OrthoDB" id="3261737at2759"/>
<proteinExistence type="predicted"/>
<sequence>MVNGGGAFPMLSLPMAAHADELANCRECQKPDIRVCKNILDLMTRGHLRPDGKILVIGGGIANFTDVFKGFIRALKEYKSPLSAHSAKIFWCPNYQEGSQAMRLLWESLGVSIRLSSLRPFYLPASERRAGFEVRTG</sequence>
<dbReference type="InterPro" id="IPR032263">
    <property type="entry name" value="Citrate-bd"/>
</dbReference>
<dbReference type="Proteomes" id="UP000054549">
    <property type="component" value="Unassembled WGS sequence"/>
</dbReference>
<keyword evidence="3" id="KW-1185">Reference proteome</keyword>
<dbReference type="Pfam" id="PF16114">
    <property type="entry name" value="Citrate_bind"/>
    <property type="match status" value="1"/>
</dbReference>
<name>A0A0C2WB21_AMAMK</name>
<dbReference type="InterPro" id="IPR016102">
    <property type="entry name" value="Succinyl-CoA_synth-like"/>
</dbReference>
<dbReference type="AlphaFoldDB" id="A0A0C2WB21"/>
<evidence type="ECO:0000313" key="2">
    <source>
        <dbReference type="EMBL" id="KIL58457.1"/>
    </source>
</evidence>
<accession>A0A0C2WB21</accession>
<reference evidence="2 3" key="1">
    <citation type="submission" date="2014-04" db="EMBL/GenBank/DDBJ databases">
        <title>Evolutionary Origins and Diversification of the Mycorrhizal Mutualists.</title>
        <authorList>
            <consortium name="DOE Joint Genome Institute"/>
            <consortium name="Mycorrhizal Genomics Consortium"/>
            <person name="Kohler A."/>
            <person name="Kuo A."/>
            <person name="Nagy L.G."/>
            <person name="Floudas D."/>
            <person name="Copeland A."/>
            <person name="Barry K.W."/>
            <person name="Cichocki N."/>
            <person name="Veneault-Fourrey C."/>
            <person name="LaButti K."/>
            <person name="Lindquist E.A."/>
            <person name="Lipzen A."/>
            <person name="Lundell T."/>
            <person name="Morin E."/>
            <person name="Murat C."/>
            <person name="Riley R."/>
            <person name="Ohm R."/>
            <person name="Sun H."/>
            <person name="Tunlid A."/>
            <person name="Henrissat B."/>
            <person name="Grigoriev I.V."/>
            <person name="Hibbett D.S."/>
            <person name="Martin F."/>
        </authorList>
    </citation>
    <scope>NUCLEOTIDE SEQUENCE [LARGE SCALE GENOMIC DNA]</scope>
    <source>
        <strain evidence="2 3">Koide BX008</strain>
    </source>
</reference>
<feature type="domain" description="ATP-citrate synthase citrate-binding" evidence="1">
    <location>
        <begin position="1"/>
        <end position="114"/>
    </location>
</feature>